<dbReference type="PROSITE" id="PS51035">
    <property type="entry name" value="BAG"/>
    <property type="match status" value="1"/>
</dbReference>
<dbReference type="EMBL" id="JAKUCV010000381">
    <property type="protein sequence ID" value="KAJ4850279.1"/>
    <property type="molecule type" value="Genomic_DNA"/>
</dbReference>
<feature type="compositionally biased region" description="Acidic residues" evidence="3">
    <location>
        <begin position="179"/>
        <end position="194"/>
    </location>
</feature>
<evidence type="ECO:0000259" key="4">
    <source>
        <dbReference type="PROSITE" id="PS51035"/>
    </source>
</evidence>
<feature type="compositionally biased region" description="Basic and acidic residues" evidence="3">
    <location>
        <begin position="307"/>
        <end position="326"/>
    </location>
</feature>
<evidence type="ECO:0000256" key="2">
    <source>
        <dbReference type="ARBA" id="ARBA00023186"/>
    </source>
</evidence>
<feature type="compositionally biased region" description="Basic and acidic residues" evidence="3">
    <location>
        <begin position="394"/>
        <end position="414"/>
    </location>
</feature>
<dbReference type="GO" id="GO:0009506">
    <property type="term" value="C:plasmodesma"/>
    <property type="evidence" value="ECO:0007669"/>
    <property type="project" value="TreeGrafter"/>
</dbReference>
<dbReference type="GO" id="GO:0005516">
    <property type="term" value="F:calmodulin binding"/>
    <property type="evidence" value="ECO:0007669"/>
    <property type="project" value="UniProtKB-KW"/>
</dbReference>
<evidence type="ECO:0000313" key="6">
    <source>
        <dbReference type="Proteomes" id="UP001141552"/>
    </source>
</evidence>
<feature type="compositionally biased region" description="Low complexity" evidence="3">
    <location>
        <begin position="350"/>
        <end position="367"/>
    </location>
</feature>
<dbReference type="Pfam" id="PF02179">
    <property type="entry name" value="BAG"/>
    <property type="match status" value="1"/>
</dbReference>
<feature type="region of interest" description="Disordered" evidence="3">
    <location>
        <begin position="1"/>
        <end position="32"/>
    </location>
</feature>
<dbReference type="InterPro" id="IPR036533">
    <property type="entry name" value="BAG_dom_sf"/>
</dbReference>
<dbReference type="PANTHER" id="PTHR33322">
    <property type="entry name" value="BAG DOMAIN CONTAINING PROTEIN, EXPRESSED"/>
    <property type="match status" value="1"/>
</dbReference>
<comment type="caution">
    <text evidence="5">The sequence shown here is derived from an EMBL/GenBank/DDBJ whole genome shotgun (WGS) entry which is preliminary data.</text>
</comment>
<feature type="compositionally biased region" description="Acidic residues" evidence="3">
    <location>
        <begin position="332"/>
        <end position="349"/>
    </location>
</feature>
<dbReference type="SMART" id="SM00264">
    <property type="entry name" value="BAG"/>
    <property type="match status" value="1"/>
</dbReference>
<organism evidence="5 6">
    <name type="scientific">Turnera subulata</name>
    <dbReference type="NCBI Taxonomy" id="218843"/>
    <lineage>
        <taxon>Eukaryota</taxon>
        <taxon>Viridiplantae</taxon>
        <taxon>Streptophyta</taxon>
        <taxon>Embryophyta</taxon>
        <taxon>Tracheophyta</taxon>
        <taxon>Spermatophyta</taxon>
        <taxon>Magnoliopsida</taxon>
        <taxon>eudicotyledons</taxon>
        <taxon>Gunneridae</taxon>
        <taxon>Pentapetalae</taxon>
        <taxon>rosids</taxon>
        <taxon>fabids</taxon>
        <taxon>Malpighiales</taxon>
        <taxon>Passifloraceae</taxon>
        <taxon>Turnera</taxon>
    </lineage>
</organism>
<keyword evidence="6" id="KW-1185">Reference proteome</keyword>
<feature type="region of interest" description="Disordered" evidence="3">
    <location>
        <begin position="235"/>
        <end position="414"/>
    </location>
</feature>
<dbReference type="InterPro" id="IPR000048">
    <property type="entry name" value="IQ_motif_EF-hand-BS"/>
</dbReference>
<dbReference type="GO" id="GO:0051087">
    <property type="term" value="F:protein-folding chaperone binding"/>
    <property type="evidence" value="ECO:0007669"/>
    <property type="project" value="InterPro"/>
</dbReference>
<accession>A0A9Q0GHB6</accession>
<name>A0A9Q0GHB6_9ROSI</name>
<dbReference type="InterPro" id="IPR040400">
    <property type="entry name" value="BAG5/6/7/8"/>
</dbReference>
<feature type="region of interest" description="Disordered" evidence="3">
    <location>
        <begin position="166"/>
        <end position="194"/>
    </location>
</feature>
<proteinExistence type="predicted"/>
<dbReference type="GO" id="GO:0006457">
    <property type="term" value="P:protein folding"/>
    <property type="evidence" value="ECO:0007669"/>
    <property type="project" value="TreeGrafter"/>
</dbReference>
<sequence>MDSRFYGIPRNYPSSRPGYYRHSPSPNLRPVPVTPVQKKVVSIPVHYVGSESPGSGPGSKADSAVKIQKVLRGFLVRKSMRKIAAIRREVDDVERKVSAEDTVELIRRDPRERLKVNELLMSLLFKLDSVRGVDSGVRDCRRAVIKKAIALQEMVDALAASGPVVDKAEVSRESLPGGENEETLETAGGDDDDSVVEACDCDSNEDAKVDDGDGEMEKDNVESVQENVEDDFVFVPNPSEGEGEGKGGLDQEGEENVEIGEEKKEKEIVSVPNPTEVEIGSEAENKVAEEDLGLVQETEVNVEAAGDEIKEKKEIDITSEIEEKKGTAVRVDDDDDDEIEGESECEESVQSESQVDSSANPWGLMAGDVDDDGDSMMDKEENVGEVQGANDDGDGGRKRGTGEDGVREESKKSRELLEKMLVDNEKMMGLMAELFERNAMQTRLLSSLSQRVEQLERAY</sequence>
<dbReference type="OrthoDB" id="1923217at2759"/>
<evidence type="ECO:0000313" key="5">
    <source>
        <dbReference type="EMBL" id="KAJ4850279.1"/>
    </source>
</evidence>
<keyword evidence="1" id="KW-0112">Calmodulin-binding</keyword>
<dbReference type="PANTHER" id="PTHR33322:SF4">
    <property type="entry name" value="BAG DOMAIN CONTAINING PROTEIN, EXPRESSED"/>
    <property type="match status" value="1"/>
</dbReference>
<dbReference type="PROSITE" id="PS50096">
    <property type="entry name" value="IQ"/>
    <property type="match status" value="1"/>
</dbReference>
<dbReference type="Gene3D" id="1.20.58.120">
    <property type="entry name" value="BAG domain"/>
    <property type="match status" value="1"/>
</dbReference>
<evidence type="ECO:0000256" key="3">
    <source>
        <dbReference type="SAM" id="MobiDB-lite"/>
    </source>
</evidence>
<protein>
    <recommendedName>
        <fullName evidence="4">BAG domain-containing protein</fullName>
    </recommendedName>
</protein>
<evidence type="ECO:0000256" key="1">
    <source>
        <dbReference type="ARBA" id="ARBA00022860"/>
    </source>
</evidence>
<feature type="domain" description="BAG" evidence="4">
    <location>
        <begin position="82"/>
        <end position="159"/>
    </location>
</feature>
<dbReference type="Pfam" id="PF00612">
    <property type="entry name" value="IQ"/>
    <property type="match status" value="1"/>
</dbReference>
<keyword evidence="2" id="KW-0143">Chaperone</keyword>
<dbReference type="Proteomes" id="UP001141552">
    <property type="component" value="Unassembled WGS sequence"/>
</dbReference>
<dbReference type="FunFam" id="1.20.58.120:FF:000010">
    <property type="entry name" value="BAG family molecular chaperone regulator 6"/>
    <property type="match status" value="1"/>
</dbReference>
<gene>
    <name evidence="5" type="ORF">Tsubulata_038920</name>
</gene>
<dbReference type="AlphaFoldDB" id="A0A9Q0GHB6"/>
<dbReference type="InterPro" id="IPR003103">
    <property type="entry name" value="BAG_domain"/>
</dbReference>
<reference evidence="5" key="2">
    <citation type="journal article" date="2023" name="Plants (Basel)">
        <title>Annotation of the Turnera subulata (Passifloraceae) Draft Genome Reveals the S-Locus Evolved after the Divergence of Turneroideae from Passifloroideae in a Stepwise Manner.</title>
        <authorList>
            <person name="Henning P.M."/>
            <person name="Roalson E.H."/>
            <person name="Mir W."/>
            <person name="McCubbin A.G."/>
            <person name="Shore J.S."/>
        </authorList>
    </citation>
    <scope>NUCLEOTIDE SEQUENCE</scope>
    <source>
        <strain evidence="5">F60SS</strain>
    </source>
</reference>
<dbReference type="SUPFAM" id="SSF63491">
    <property type="entry name" value="BAG domain"/>
    <property type="match status" value="1"/>
</dbReference>
<reference evidence="5" key="1">
    <citation type="submission" date="2022-02" db="EMBL/GenBank/DDBJ databases">
        <authorList>
            <person name="Henning P.M."/>
            <person name="McCubbin A.G."/>
            <person name="Shore J.S."/>
        </authorList>
    </citation>
    <scope>NUCLEOTIDE SEQUENCE</scope>
    <source>
        <strain evidence="5">F60SS</strain>
        <tissue evidence="5">Leaves</tissue>
    </source>
</reference>